<evidence type="ECO:0000256" key="2">
    <source>
        <dbReference type="ARBA" id="ARBA00022692"/>
    </source>
</evidence>
<feature type="domain" description="Ig-like" evidence="12">
    <location>
        <begin position="284"/>
        <end position="355"/>
    </location>
</feature>
<dbReference type="InterPro" id="IPR007110">
    <property type="entry name" value="Ig-like_dom"/>
</dbReference>
<dbReference type="InterPro" id="IPR003598">
    <property type="entry name" value="Ig_sub2"/>
</dbReference>
<dbReference type="InterPro" id="IPR003599">
    <property type="entry name" value="Ig_sub"/>
</dbReference>
<keyword evidence="2 11" id="KW-0812">Transmembrane</keyword>
<gene>
    <name evidence="13" type="ORF">FSCOSCO3_A025108</name>
</gene>
<keyword evidence="10" id="KW-0393">Immunoglobulin domain</keyword>
<keyword evidence="5" id="KW-0130">Cell adhesion</keyword>
<dbReference type="GO" id="GO:0098609">
    <property type="term" value="P:cell-cell adhesion"/>
    <property type="evidence" value="ECO:0007669"/>
    <property type="project" value="InterPro"/>
</dbReference>
<keyword evidence="4" id="KW-0677">Repeat</keyword>
<evidence type="ECO:0000256" key="9">
    <source>
        <dbReference type="ARBA" id="ARBA00023180"/>
    </source>
</evidence>
<dbReference type="InterPro" id="IPR036179">
    <property type="entry name" value="Ig-like_dom_sf"/>
</dbReference>
<comment type="caution">
    <text evidence="13">The sequence shown here is derived from an EMBL/GenBank/DDBJ whole genome shotgun (WGS) entry which is preliminary data.</text>
</comment>
<dbReference type="Proteomes" id="UP001314229">
    <property type="component" value="Unassembled WGS sequence"/>
</dbReference>
<keyword evidence="9" id="KW-0325">Glycoprotein</keyword>
<dbReference type="InterPro" id="IPR013783">
    <property type="entry name" value="Ig-like_fold"/>
</dbReference>
<evidence type="ECO:0000256" key="1">
    <source>
        <dbReference type="ARBA" id="ARBA00004479"/>
    </source>
</evidence>
<feature type="domain" description="Ig-like" evidence="12">
    <location>
        <begin position="210"/>
        <end position="277"/>
    </location>
</feature>
<dbReference type="SMART" id="SM00409">
    <property type="entry name" value="IG"/>
    <property type="match status" value="5"/>
</dbReference>
<dbReference type="GO" id="GO:0016020">
    <property type="term" value="C:membrane"/>
    <property type="evidence" value="ECO:0007669"/>
    <property type="project" value="UniProtKB-SubCell"/>
</dbReference>
<sequence length="798" mass="89868">MTHVHKLLCSVGTCCPIELSPPRVVVRYGDPVSANCNTTESEHGGMGWEASQGGIRTEKDRHLRWSLENLTEWSMSPICFINPHEEFSKWEQCSMKLEVVLYRFPESIRIESSGSMRDGREYTLTCDVGSVAPVKYLTVRWYKGDTIINTTTFDNPSKEPVEQRSVFSLIPTRQDKGVKFRCEAHLDLGPEGPQLSVFSNEITDDFLFGPDIQCSLPELFEGDILDTLCSVTGNPPPIVYWLKNGEPLEPNYTMSREKAGLYTIKAEGYVEGTRDIEVFVIYGPELTCPSNYTAQEYAPYNLTCTVKGYPEPQMIWYKDGDEVKLPDYFRRNDAGQYLINASNIHSSDTQTVELVIKYPPSQILELEDSEVEVGSDVWLKCSSMGNPRPTYSWSYYQTDNVKDLNDDGVSRLEIQSATAYNIGSYTCQASNEIGNVSKTVRITVKGAEQVCPIEITPKRLLIPYSSNTKNVTCTPASANKNFKALYWHGVNTTGATWQVDTHKDWDLIPVCNATFDGIGTCSKRFDFILYKTPDSVSIHRVDNSSSKEDEILQLRCDISNVAPYQNLIVRWYHGNKTINSSSNGSKEVSGCPPENSTNCDIRTPVNVSYTINITMKRKLNEAEFKCQAQLNLGPEGPQHPYKESSPLNITVYSKPVINDTKLENKIPLFSGYPGELVCEADGHPTPKIQWHYNDKYFQFGGKINVTEQGTYICNATNSVGSATHEVKVILKEDYLPLIAGFVAVTVVIISVIFLFIYSIYYKNTKMRRYSLKNPRLSTHNGNVAHNGWDMQFPMTKLS</sequence>
<evidence type="ECO:0000256" key="4">
    <source>
        <dbReference type="ARBA" id="ARBA00022737"/>
    </source>
</evidence>
<evidence type="ECO:0000256" key="5">
    <source>
        <dbReference type="ARBA" id="ARBA00022889"/>
    </source>
</evidence>
<dbReference type="EMBL" id="CAWUFR010000172">
    <property type="protein sequence ID" value="CAK6971170.1"/>
    <property type="molecule type" value="Genomic_DNA"/>
</dbReference>
<dbReference type="PANTHER" id="PTHR13771">
    <property type="entry name" value="INTERCELLULAR ADHESION MOLECULE"/>
    <property type="match status" value="1"/>
</dbReference>
<evidence type="ECO:0000259" key="12">
    <source>
        <dbReference type="PROSITE" id="PS50835"/>
    </source>
</evidence>
<feature type="domain" description="Ig-like" evidence="12">
    <location>
        <begin position="105"/>
        <end position="203"/>
    </location>
</feature>
<comment type="subcellular location">
    <subcellularLocation>
        <location evidence="1">Membrane</location>
        <topology evidence="1">Single-pass type I membrane protein</topology>
    </subcellularLocation>
</comment>
<dbReference type="FunFam" id="2.60.40.10:FF:000032">
    <property type="entry name" value="palladin isoform X1"/>
    <property type="match status" value="1"/>
</dbReference>
<keyword evidence="6 11" id="KW-1133">Transmembrane helix</keyword>
<dbReference type="InterPro" id="IPR003987">
    <property type="entry name" value="ICAM_VCAM_N"/>
</dbReference>
<protein>
    <submittedName>
        <fullName evidence="13">Uncharacterized protein LOC128379280</fullName>
    </submittedName>
</protein>
<dbReference type="Pfam" id="PF13927">
    <property type="entry name" value="Ig_3"/>
    <property type="match status" value="2"/>
</dbReference>
<accession>A0AAV1PIT0</accession>
<dbReference type="AlphaFoldDB" id="A0AAV1PIT0"/>
<dbReference type="SMART" id="SM00408">
    <property type="entry name" value="IGc2"/>
    <property type="match status" value="3"/>
</dbReference>
<evidence type="ECO:0000256" key="6">
    <source>
        <dbReference type="ARBA" id="ARBA00022989"/>
    </source>
</evidence>
<keyword evidence="14" id="KW-1185">Reference proteome</keyword>
<dbReference type="GO" id="GO:0005178">
    <property type="term" value="F:integrin binding"/>
    <property type="evidence" value="ECO:0007669"/>
    <property type="project" value="InterPro"/>
</dbReference>
<evidence type="ECO:0000256" key="7">
    <source>
        <dbReference type="ARBA" id="ARBA00023136"/>
    </source>
</evidence>
<evidence type="ECO:0000256" key="8">
    <source>
        <dbReference type="ARBA" id="ARBA00023157"/>
    </source>
</evidence>
<proteinExistence type="predicted"/>
<feature type="transmembrane region" description="Helical" evidence="11">
    <location>
        <begin position="734"/>
        <end position="760"/>
    </location>
</feature>
<keyword evidence="3" id="KW-0732">Signal</keyword>
<dbReference type="SUPFAM" id="SSF48726">
    <property type="entry name" value="Immunoglobulin"/>
    <property type="match status" value="6"/>
</dbReference>
<organism evidence="13 14">
    <name type="scientific">Scomber scombrus</name>
    <name type="common">Atlantic mackerel</name>
    <name type="synonym">Scomber vernalis</name>
    <dbReference type="NCBI Taxonomy" id="13677"/>
    <lineage>
        <taxon>Eukaryota</taxon>
        <taxon>Metazoa</taxon>
        <taxon>Chordata</taxon>
        <taxon>Craniata</taxon>
        <taxon>Vertebrata</taxon>
        <taxon>Euteleostomi</taxon>
        <taxon>Actinopterygii</taxon>
        <taxon>Neopterygii</taxon>
        <taxon>Teleostei</taxon>
        <taxon>Neoteleostei</taxon>
        <taxon>Acanthomorphata</taxon>
        <taxon>Pelagiaria</taxon>
        <taxon>Scombriformes</taxon>
        <taxon>Scombridae</taxon>
        <taxon>Scomber</taxon>
    </lineage>
</organism>
<keyword evidence="7 11" id="KW-0472">Membrane</keyword>
<evidence type="ECO:0000256" key="10">
    <source>
        <dbReference type="ARBA" id="ARBA00023319"/>
    </source>
</evidence>
<dbReference type="InterPro" id="IPR047012">
    <property type="entry name" value="ICAM_VCAM"/>
</dbReference>
<feature type="domain" description="Ig-like" evidence="12">
    <location>
        <begin position="533"/>
        <end position="629"/>
    </location>
</feature>
<feature type="domain" description="Ig-like" evidence="12">
    <location>
        <begin position="655"/>
        <end position="729"/>
    </location>
</feature>
<reference evidence="13 14" key="1">
    <citation type="submission" date="2024-01" db="EMBL/GenBank/DDBJ databases">
        <authorList>
            <person name="Alioto T."/>
            <person name="Alioto T."/>
            <person name="Gomez Garrido J."/>
        </authorList>
    </citation>
    <scope>NUCLEOTIDE SEQUENCE [LARGE SCALE GENOMIC DNA]</scope>
</reference>
<dbReference type="PROSITE" id="PS50835">
    <property type="entry name" value="IG_LIKE"/>
    <property type="match status" value="6"/>
</dbReference>
<evidence type="ECO:0000256" key="11">
    <source>
        <dbReference type="SAM" id="Phobius"/>
    </source>
</evidence>
<dbReference type="PANTHER" id="PTHR13771:SF9">
    <property type="entry name" value="INTERCELLULAR ADHESION MOLECULE 5"/>
    <property type="match status" value="1"/>
</dbReference>
<evidence type="ECO:0000313" key="14">
    <source>
        <dbReference type="Proteomes" id="UP001314229"/>
    </source>
</evidence>
<name>A0AAV1PIT0_SCOSC</name>
<feature type="domain" description="Ig-like" evidence="12">
    <location>
        <begin position="359"/>
        <end position="443"/>
    </location>
</feature>
<evidence type="ECO:0000313" key="13">
    <source>
        <dbReference type="EMBL" id="CAK6971170.1"/>
    </source>
</evidence>
<keyword evidence="8" id="KW-1015">Disulfide bond</keyword>
<dbReference type="Gene3D" id="2.60.40.10">
    <property type="entry name" value="Immunoglobulins"/>
    <property type="match status" value="7"/>
</dbReference>
<evidence type="ECO:0000256" key="3">
    <source>
        <dbReference type="ARBA" id="ARBA00022729"/>
    </source>
</evidence>
<dbReference type="PRINTS" id="PR01472">
    <property type="entry name" value="ICAMVCAM1"/>
</dbReference>